<accession>G4YE92</accession>
<dbReference type="InParanoid" id="G4YE92"/>
<dbReference type="RefSeq" id="XP_009514074.1">
    <property type="nucleotide sequence ID" value="XM_009515779.1"/>
</dbReference>
<dbReference type="KEGG" id="psoj:PHYSODRAFT_308431"/>
<dbReference type="Proteomes" id="UP000002640">
    <property type="component" value="Unassembled WGS sequence"/>
</dbReference>
<keyword evidence="2" id="KW-1185">Reference proteome</keyword>
<organism evidence="1 2">
    <name type="scientific">Phytophthora sojae (strain P6497)</name>
    <name type="common">Soybean stem and root rot agent</name>
    <name type="synonym">Phytophthora megasperma f. sp. glycines</name>
    <dbReference type="NCBI Taxonomy" id="1094619"/>
    <lineage>
        <taxon>Eukaryota</taxon>
        <taxon>Sar</taxon>
        <taxon>Stramenopiles</taxon>
        <taxon>Oomycota</taxon>
        <taxon>Peronosporomycetes</taxon>
        <taxon>Peronosporales</taxon>
        <taxon>Peronosporaceae</taxon>
        <taxon>Phytophthora</taxon>
    </lineage>
</organism>
<dbReference type="AlphaFoldDB" id="G4YE92"/>
<gene>
    <name evidence="1" type="ORF">PHYSODRAFT_308431</name>
</gene>
<sequence>MKPASSTAMKIGTHNETKIAAHVKSFLLTHASIQTGMVFAAFSPDHIAVMLSAVRGQFYTVLEYKTRVVDDTQQCEQSLADTYGALASVQLVTNAFDRTFKDIVPEGSHWCRILHNVVCGGVRDGFLVYATPTRIIRIVHVYVGDPVAVTYRAALHFICEAYMKWVYDDTLVTPYFSLTDLGHCSRGRPLPPAKHIIPSLIALWNRVKGGIDVYSRYLKNVKSRHTALAPTGAIFLRILMTLIYNAHQSHQLFQVCTQPHPFLNDNVRCTSYTSYQNFKQNLPAFAYFCRDAAKCLSARSPPAPAPSTTGTQENTQEIASSANMNGYGIRYKKRAHFNSDQNSYIADSPNEFSTSL</sequence>
<evidence type="ECO:0000313" key="2">
    <source>
        <dbReference type="Proteomes" id="UP000002640"/>
    </source>
</evidence>
<reference evidence="1 2" key="1">
    <citation type="journal article" date="2006" name="Science">
        <title>Phytophthora genome sequences uncover evolutionary origins and mechanisms of pathogenesis.</title>
        <authorList>
            <person name="Tyler B.M."/>
            <person name="Tripathy S."/>
            <person name="Zhang X."/>
            <person name="Dehal P."/>
            <person name="Jiang R.H."/>
            <person name="Aerts A."/>
            <person name="Arredondo F.D."/>
            <person name="Baxter L."/>
            <person name="Bensasson D."/>
            <person name="Beynon J.L."/>
            <person name="Chapman J."/>
            <person name="Damasceno C.M."/>
            <person name="Dorrance A.E."/>
            <person name="Dou D."/>
            <person name="Dickerman A.W."/>
            <person name="Dubchak I.L."/>
            <person name="Garbelotto M."/>
            <person name="Gijzen M."/>
            <person name="Gordon S.G."/>
            <person name="Govers F."/>
            <person name="Grunwald N.J."/>
            <person name="Huang W."/>
            <person name="Ivors K.L."/>
            <person name="Jones R.W."/>
            <person name="Kamoun S."/>
            <person name="Krampis K."/>
            <person name="Lamour K.H."/>
            <person name="Lee M.K."/>
            <person name="McDonald W.H."/>
            <person name="Medina M."/>
            <person name="Meijer H.J."/>
            <person name="Nordberg E.K."/>
            <person name="Maclean D.J."/>
            <person name="Ospina-Giraldo M.D."/>
            <person name="Morris P.F."/>
            <person name="Phuntumart V."/>
            <person name="Putnam N.H."/>
            <person name="Rash S."/>
            <person name="Rose J.K."/>
            <person name="Sakihama Y."/>
            <person name="Salamov A.A."/>
            <person name="Savidor A."/>
            <person name="Scheuring C.F."/>
            <person name="Smith B.M."/>
            <person name="Sobral B.W."/>
            <person name="Terry A."/>
            <person name="Torto-Alalibo T.A."/>
            <person name="Win J."/>
            <person name="Xu Z."/>
            <person name="Zhang H."/>
            <person name="Grigoriev I.V."/>
            <person name="Rokhsar D.S."/>
            <person name="Boore J.L."/>
        </authorList>
    </citation>
    <scope>NUCLEOTIDE SEQUENCE [LARGE SCALE GENOMIC DNA]</scope>
    <source>
        <strain evidence="1 2">P6497</strain>
    </source>
</reference>
<evidence type="ECO:0000313" key="1">
    <source>
        <dbReference type="EMBL" id="EGZ26799.1"/>
    </source>
</evidence>
<proteinExistence type="predicted"/>
<dbReference type="EMBL" id="JH159151">
    <property type="protein sequence ID" value="EGZ26799.1"/>
    <property type="molecule type" value="Genomic_DNA"/>
</dbReference>
<protein>
    <submittedName>
        <fullName evidence="1">Uncharacterized protein</fullName>
    </submittedName>
</protein>
<dbReference type="GeneID" id="20643031"/>
<name>G4YE92_PHYSP</name>